<dbReference type="CDD" id="cd00761">
    <property type="entry name" value="Glyco_tranf_GTA_type"/>
    <property type="match status" value="1"/>
</dbReference>
<protein>
    <submittedName>
        <fullName evidence="2">Glycosyl transferase family 2</fullName>
    </submittedName>
</protein>
<organism evidence="2 3">
    <name type="scientific">Flavisolibacter ginsengisoli DSM 18119</name>
    <dbReference type="NCBI Taxonomy" id="1121884"/>
    <lineage>
        <taxon>Bacteria</taxon>
        <taxon>Pseudomonadati</taxon>
        <taxon>Bacteroidota</taxon>
        <taxon>Chitinophagia</taxon>
        <taxon>Chitinophagales</taxon>
        <taxon>Chitinophagaceae</taxon>
        <taxon>Flavisolibacter</taxon>
    </lineage>
</organism>
<gene>
    <name evidence="2" type="ORF">SAMN02745131_03464</name>
</gene>
<dbReference type="PANTHER" id="PTHR43685">
    <property type="entry name" value="GLYCOSYLTRANSFERASE"/>
    <property type="match status" value="1"/>
</dbReference>
<proteinExistence type="predicted"/>
<keyword evidence="2" id="KW-0808">Transferase</keyword>
<dbReference type="Gene3D" id="3.90.550.10">
    <property type="entry name" value="Spore Coat Polysaccharide Biosynthesis Protein SpsA, Chain A"/>
    <property type="match status" value="1"/>
</dbReference>
<sequence>MKSPPIIKPYPNVPGRPTWSVMIPAYNCAHLLPQTLESILIQDPGPEHMQIMVVDDASTDADIEALVNEMGKGRISYYRQPQNVGSLKNFETCINLSEGHLVHILHGDDRVKQGYYDKIGSLFQQYPGIGAAFCRYDTIDESGRLLWTHTLEMDHDGVLDNWLLKIASKQRLQFCTITVKREVYENIGGYYGVNYGEDWEMWARIAAHYKVAYSPEILAEYRMHTDSISSASFGNANNIRDIRWVINTIQNFVPVQQRKMVYKAASKHYAHYALSIANLIWHKTRDKKSTHLQICEALKMHTDASMLINAMKIYTKMMIGRV</sequence>
<dbReference type="InterPro" id="IPR050834">
    <property type="entry name" value="Glycosyltransf_2"/>
</dbReference>
<reference evidence="2 3" key="1">
    <citation type="submission" date="2016-11" db="EMBL/GenBank/DDBJ databases">
        <authorList>
            <person name="Jaros S."/>
            <person name="Januszkiewicz K."/>
            <person name="Wedrychowicz H."/>
        </authorList>
    </citation>
    <scope>NUCLEOTIDE SEQUENCE [LARGE SCALE GENOMIC DNA]</scope>
    <source>
        <strain evidence="2 3">DSM 18119</strain>
    </source>
</reference>
<evidence type="ECO:0000259" key="1">
    <source>
        <dbReference type="Pfam" id="PF00535"/>
    </source>
</evidence>
<evidence type="ECO:0000313" key="3">
    <source>
        <dbReference type="Proteomes" id="UP000184048"/>
    </source>
</evidence>
<dbReference type="STRING" id="1121884.SAMN02745131_03464"/>
<accession>A0A1M5E8H6</accession>
<dbReference type="AlphaFoldDB" id="A0A1M5E8H6"/>
<feature type="domain" description="Glycosyltransferase 2-like" evidence="1">
    <location>
        <begin position="20"/>
        <end position="160"/>
    </location>
</feature>
<name>A0A1M5E8H6_9BACT</name>
<dbReference type="PANTHER" id="PTHR43685:SF2">
    <property type="entry name" value="GLYCOSYLTRANSFERASE 2-LIKE DOMAIN-CONTAINING PROTEIN"/>
    <property type="match status" value="1"/>
</dbReference>
<dbReference type="SUPFAM" id="SSF53448">
    <property type="entry name" value="Nucleotide-diphospho-sugar transferases"/>
    <property type="match status" value="1"/>
</dbReference>
<dbReference type="InterPro" id="IPR001173">
    <property type="entry name" value="Glyco_trans_2-like"/>
</dbReference>
<evidence type="ECO:0000313" key="2">
    <source>
        <dbReference type="EMBL" id="SHF75517.1"/>
    </source>
</evidence>
<dbReference type="RefSeq" id="WP_072836592.1">
    <property type="nucleotide sequence ID" value="NZ_FQUU01000017.1"/>
</dbReference>
<dbReference type="Proteomes" id="UP000184048">
    <property type="component" value="Unassembled WGS sequence"/>
</dbReference>
<dbReference type="EMBL" id="FQUU01000017">
    <property type="protein sequence ID" value="SHF75517.1"/>
    <property type="molecule type" value="Genomic_DNA"/>
</dbReference>
<keyword evidence="3" id="KW-1185">Reference proteome</keyword>
<dbReference type="GO" id="GO:0016740">
    <property type="term" value="F:transferase activity"/>
    <property type="evidence" value="ECO:0007669"/>
    <property type="project" value="UniProtKB-KW"/>
</dbReference>
<dbReference type="InterPro" id="IPR029044">
    <property type="entry name" value="Nucleotide-diphossugar_trans"/>
</dbReference>
<dbReference type="Pfam" id="PF00535">
    <property type="entry name" value="Glycos_transf_2"/>
    <property type="match status" value="1"/>
</dbReference>